<evidence type="ECO:0000259" key="5">
    <source>
        <dbReference type="Pfam" id="PF00890"/>
    </source>
</evidence>
<comment type="caution">
    <text evidence="6">The sequence shown here is derived from an EMBL/GenBank/DDBJ whole genome shotgun (WGS) entry which is preliminary data.</text>
</comment>
<keyword evidence="6" id="KW-0808">Transferase</keyword>
<dbReference type="PROSITE" id="PS51257">
    <property type="entry name" value="PROKAR_LIPOPROTEIN"/>
    <property type="match status" value="1"/>
</dbReference>
<dbReference type="Gene3D" id="3.90.700.10">
    <property type="entry name" value="Succinate dehydrogenase/fumarate reductase flavoprotein, catalytic domain"/>
    <property type="match status" value="1"/>
</dbReference>
<keyword evidence="3" id="KW-0274">FAD</keyword>
<evidence type="ECO:0000256" key="3">
    <source>
        <dbReference type="ARBA" id="ARBA00022827"/>
    </source>
</evidence>
<dbReference type="STRING" id="1397666.RS24_00329"/>
<evidence type="ECO:0000256" key="1">
    <source>
        <dbReference type="ARBA" id="ARBA00001974"/>
    </source>
</evidence>
<keyword evidence="7" id="KW-1185">Reference proteome</keyword>
<evidence type="ECO:0000256" key="2">
    <source>
        <dbReference type="ARBA" id="ARBA00022630"/>
    </source>
</evidence>
<reference evidence="6 7" key="1">
    <citation type="journal article" date="2014" name="FEMS Microbiol. Ecol.">
        <title>Genomic differentiation among two strains of the PS1 clade isolated from geographically separated marine habitats.</title>
        <authorList>
            <person name="Jimenez-Infante F."/>
            <person name="Ngugi D.K."/>
            <person name="Alam I."/>
            <person name="Rashid M."/>
            <person name="Baalawi W."/>
            <person name="Kamau A.A."/>
            <person name="Bajic V.B."/>
            <person name="Stingl U."/>
        </authorList>
    </citation>
    <scope>NUCLEOTIDE SEQUENCE [LARGE SCALE GENOMIC DNA]</scope>
    <source>
        <strain evidence="6 7">RS24</strain>
    </source>
</reference>
<dbReference type="SUPFAM" id="SSF51905">
    <property type="entry name" value="FAD/NAD(P)-binding domain"/>
    <property type="match status" value="1"/>
</dbReference>
<comment type="cofactor">
    <cofactor evidence="1">
        <name>FAD</name>
        <dbReference type="ChEBI" id="CHEBI:57692"/>
    </cofactor>
</comment>
<gene>
    <name evidence="6" type="ORF">RS24_00329</name>
</gene>
<dbReference type="SUPFAM" id="SSF56425">
    <property type="entry name" value="Succinate dehydrogenase/fumarate reductase flavoprotein, catalytic domain"/>
    <property type="match status" value="1"/>
</dbReference>
<evidence type="ECO:0000256" key="4">
    <source>
        <dbReference type="ARBA" id="ARBA00023002"/>
    </source>
</evidence>
<dbReference type="eggNOG" id="COG1053">
    <property type="taxonomic scope" value="Bacteria"/>
</dbReference>
<protein>
    <submittedName>
        <fullName evidence="6">Tetraacyldisaccharide 4'-kinase protein</fullName>
        <ecNumber evidence="6">2.7.1.130</ecNumber>
    </submittedName>
</protein>
<dbReference type="PANTHER" id="PTHR43400">
    <property type="entry name" value="FUMARATE REDUCTASE"/>
    <property type="match status" value="1"/>
</dbReference>
<dbReference type="PANTHER" id="PTHR43400:SF7">
    <property type="entry name" value="FAD-DEPENDENT OXIDOREDUCTASE 2 FAD BINDING DOMAIN-CONTAINING PROTEIN"/>
    <property type="match status" value="1"/>
</dbReference>
<dbReference type="Proteomes" id="UP000016762">
    <property type="component" value="Unassembled WGS sequence"/>
</dbReference>
<keyword evidence="2" id="KW-0285">Flavoprotein</keyword>
<dbReference type="InterPro" id="IPR036188">
    <property type="entry name" value="FAD/NAD-bd_sf"/>
</dbReference>
<dbReference type="EC" id="2.7.1.130" evidence="6"/>
<evidence type="ECO:0000313" key="6">
    <source>
        <dbReference type="EMBL" id="ERL47391.1"/>
    </source>
</evidence>
<dbReference type="GO" id="GO:0016491">
    <property type="term" value="F:oxidoreductase activity"/>
    <property type="evidence" value="ECO:0007669"/>
    <property type="project" value="UniProtKB-KW"/>
</dbReference>
<dbReference type="AlphaFoldDB" id="U2XWZ8"/>
<dbReference type="RefSeq" id="WP_021776409.1">
    <property type="nucleotide sequence ID" value="NZ_AWXE01000001.1"/>
</dbReference>
<dbReference type="InterPro" id="IPR027477">
    <property type="entry name" value="Succ_DH/fumarate_Rdtase_cat_sf"/>
</dbReference>
<evidence type="ECO:0000313" key="7">
    <source>
        <dbReference type="Proteomes" id="UP000016762"/>
    </source>
</evidence>
<dbReference type="InterPro" id="IPR050315">
    <property type="entry name" value="FAD-oxidoreductase_2"/>
</dbReference>
<keyword evidence="6" id="KW-0418">Kinase</keyword>
<proteinExistence type="predicted"/>
<dbReference type="GO" id="GO:0009029">
    <property type="term" value="F:lipid-A 4'-kinase activity"/>
    <property type="evidence" value="ECO:0007669"/>
    <property type="project" value="UniProtKB-EC"/>
</dbReference>
<feature type="domain" description="FAD-dependent oxidoreductase 2 FAD-binding" evidence="5">
    <location>
        <begin position="17"/>
        <end position="432"/>
    </location>
</feature>
<dbReference type="Pfam" id="PF00890">
    <property type="entry name" value="FAD_binding_2"/>
    <property type="match status" value="1"/>
</dbReference>
<keyword evidence="4" id="KW-0560">Oxidoreductase</keyword>
<name>U2XWZ8_9PROT</name>
<accession>U2XWZ8</accession>
<dbReference type="Gene3D" id="3.50.50.60">
    <property type="entry name" value="FAD/NAD(P)-binding domain"/>
    <property type="match status" value="1"/>
</dbReference>
<dbReference type="InterPro" id="IPR003953">
    <property type="entry name" value="FAD-dep_OxRdtase_2_FAD-bd"/>
</dbReference>
<dbReference type="OrthoDB" id="3178130at2"/>
<dbReference type="PATRIC" id="fig|1397666.3.peg.304"/>
<organism evidence="6 7">
    <name type="scientific">Candidatus Micropelagius thuwalensis</name>
    <dbReference type="NCBI Taxonomy" id="1397666"/>
    <lineage>
        <taxon>Bacteria</taxon>
        <taxon>Pseudomonadati</taxon>
        <taxon>Pseudomonadota</taxon>
        <taxon>Alphaproteobacteria</taxon>
        <taxon>PS1 clade</taxon>
        <taxon>Candidatus Micropelagius</taxon>
    </lineage>
</organism>
<sequence length="466" mass="49771">MTVIKSEKRSFDINVSVAIIGGGACGMTAALSAKENGAECIIFEQDKVPYGSTGMSYGAICAAGSQIQKSSGIEDCADDLYEDILSITNSKTDPKLARLLADLSGPTVDWLHQKHAINLTTEKSWTGLGHRQPRLHAPPNRSGETLMSMLSAACSKSEVDILTQARVVNLFADETGNIHGLRVERSDGAIEEIGTKSVILATCGFGANSDWVSKYMPEIANALYYGHEGNRGDGINWGMELGADTGDMSSYQALGSLAYPQMLVIPHTLLISGGLQVNKNGERFQNELDDISGQSLTILKQPEAICWIVYDEKAHQDALRFEEYLSAFNLGVPNQAETPAALAEQMKIPSENFTKTIQASFNYVAGKETDLFGRDFTAGRSLEAPFYAIRVTGALFHTQGGLCIDHNAAVVRPDKTPLPNLFAGGGAARSVSGPSCQAYLPGMGLCTAVTLGRLAGKSAALHAQDI</sequence>
<dbReference type="EMBL" id="AWXE01000001">
    <property type="protein sequence ID" value="ERL47391.1"/>
    <property type="molecule type" value="Genomic_DNA"/>
</dbReference>